<name>A0AAU9MYP0_9ASTR</name>
<evidence type="ECO:0000313" key="3">
    <source>
        <dbReference type="Proteomes" id="UP001157418"/>
    </source>
</evidence>
<sequence>MASGETSASAIGRRVVLPANFICGPRNMRRKYIDAMALVQKFGKPDIFLTLTCNPNWPEIKQYMMGNEETQNRADLIDRVFHAKLEQFKNEIFKNEIFGKVVAHTYVVEFQKRGLPHAHFLLILAPQHKMYHAEEYDEITMQKNMMR</sequence>
<protein>
    <recommendedName>
        <fullName evidence="1">Helitron helicase-like domain-containing protein</fullName>
    </recommendedName>
</protein>
<organism evidence="2 3">
    <name type="scientific">Lactuca virosa</name>
    <dbReference type="NCBI Taxonomy" id="75947"/>
    <lineage>
        <taxon>Eukaryota</taxon>
        <taxon>Viridiplantae</taxon>
        <taxon>Streptophyta</taxon>
        <taxon>Embryophyta</taxon>
        <taxon>Tracheophyta</taxon>
        <taxon>Spermatophyta</taxon>
        <taxon>Magnoliopsida</taxon>
        <taxon>eudicotyledons</taxon>
        <taxon>Gunneridae</taxon>
        <taxon>Pentapetalae</taxon>
        <taxon>asterids</taxon>
        <taxon>campanulids</taxon>
        <taxon>Asterales</taxon>
        <taxon>Asteraceae</taxon>
        <taxon>Cichorioideae</taxon>
        <taxon>Cichorieae</taxon>
        <taxon>Lactucinae</taxon>
        <taxon>Lactuca</taxon>
    </lineage>
</organism>
<dbReference type="InterPro" id="IPR025476">
    <property type="entry name" value="Helitron_helicase-like"/>
</dbReference>
<feature type="domain" description="Helitron helicase-like" evidence="1">
    <location>
        <begin position="6"/>
        <end position="122"/>
    </location>
</feature>
<keyword evidence="3" id="KW-1185">Reference proteome</keyword>
<dbReference type="Pfam" id="PF14214">
    <property type="entry name" value="Helitron_like_N"/>
    <property type="match status" value="1"/>
</dbReference>
<evidence type="ECO:0000313" key="2">
    <source>
        <dbReference type="EMBL" id="CAH1431510.1"/>
    </source>
</evidence>
<dbReference type="AlphaFoldDB" id="A0AAU9MYP0"/>
<comment type="caution">
    <text evidence="2">The sequence shown here is derived from an EMBL/GenBank/DDBJ whole genome shotgun (WGS) entry which is preliminary data.</text>
</comment>
<proteinExistence type="predicted"/>
<dbReference type="Proteomes" id="UP001157418">
    <property type="component" value="Unassembled WGS sequence"/>
</dbReference>
<gene>
    <name evidence="2" type="ORF">LVIROSA_LOCUS18222</name>
</gene>
<dbReference type="EMBL" id="CAKMRJ010003334">
    <property type="protein sequence ID" value="CAH1431510.1"/>
    <property type="molecule type" value="Genomic_DNA"/>
</dbReference>
<evidence type="ECO:0000259" key="1">
    <source>
        <dbReference type="Pfam" id="PF14214"/>
    </source>
</evidence>
<accession>A0AAU9MYP0</accession>
<reference evidence="2 3" key="1">
    <citation type="submission" date="2022-01" db="EMBL/GenBank/DDBJ databases">
        <authorList>
            <person name="Xiong W."/>
            <person name="Schranz E."/>
        </authorList>
    </citation>
    <scope>NUCLEOTIDE SEQUENCE [LARGE SCALE GENOMIC DNA]</scope>
</reference>
<dbReference type="PANTHER" id="PTHR45786:SF78">
    <property type="entry name" value="ATP-DEPENDENT DNA HELICASE"/>
    <property type="match status" value="1"/>
</dbReference>
<dbReference type="PANTHER" id="PTHR45786">
    <property type="entry name" value="DNA BINDING PROTEIN-LIKE"/>
    <property type="match status" value="1"/>
</dbReference>